<evidence type="ECO:0000259" key="1">
    <source>
        <dbReference type="Pfam" id="PF13976"/>
    </source>
</evidence>
<accession>A0A9N8E825</accession>
<feature type="domain" description="GAG-pre-integrase" evidence="1">
    <location>
        <begin position="207"/>
        <end position="273"/>
    </location>
</feature>
<dbReference type="OrthoDB" id="49158at2759"/>
<comment type="caution">
    <text evidence="2">The sequence shown here is derived from an EMBL/GenBank/DDBJ whole genome shotgun (WGS) entry which is preliminary data.</text>
</comment>
<dbReference type="Pfam" id="PF13976">
    <property type="entry name" value="gag_pre-integrs"/>
    <property type="match status" value="1"/>
</dbReference>
<gene>
    <name evidence="2" type="ORF">SEMRO_597_G172910.1</name>
</gene>
<proteinExistence type="predicted"/>
<dbReference type="Proteomes" id="UP001153069">
    <property type="component" value="Unassembled WGS sequence"/>
</dbReference>
<sequence>MARYMVYPHNAFLPTQEELEGSPHPSECYTSIYSGAMQSLKAAFIAPHQLQGALSKEAVFQIIWDSGASHSITNDPRDFCGKMKSPGLIRTLTGLATGLQIKGTGTVAWTVLDVHGHPRTLQIPAYYLPESPVKLLSTAQLLQCYRGEKIELGDRSATLSGIEGDAARCPVTAVVDPSNNIPTCTGYHIEAAEEAATALHGMVTTVDPRNLNLSEAEKELLRWHFRLGHLDFRKIQFLLRSGALSQTPTKRNLHTRAAKIQTPPPCAACQFGSQVGKSRWCKLESLHWRMHYG</sequence>
<evidence type="ECO:0000313" key="2">
    <source>
        <dbReference type="EMBL" id="CAB9513529.1"/>
    </source>
</evidence>
<reference evidence="2" key="1">
    <citation type="submission" date="2020-06" db="EMBL/GenBank/DDBJ databases">
        <authorList>
            <consortium name="Plant Systems Biology data submission"/>
        </authorList>
    </citation>
    <scope>NUCLEOTIDE SEQUENCE</scope>
    <source>
        <strain evidence="2">D6</strain>
    </source>
</reference>
<evidence type="ECO:0000313" key="3">
    <source>
        <dbReference type="Proteomes" id="UP001153069"/>
    </source>
</evidence>
<organism evidence="2 3">
    <name type="scientific">Seminavis robusta</name>
    <dbReference type="NCBI Taxonomy" id="568900"/>
    <lineage>
        <taxon>Eukaryota</taxon>
        <taxon>Sar</taxon>
        <taxon>Stramenopiles</taxon>
        <taxon>Ochrophyta</taxon>
        <taxon>Bacillariophyta</taxon>
        <taxon>Bacillariophyceae</taxon>
        <taxon>Bacillariophycidae</taxon>
        <taxon>Naviculales</taxon>
        <taxon>Naviculaceae</taxon>
        <taxon>Seminavis</taxon>
    </lineage>
</organism>
<name>A0A9N8E825_9STRA</name>
<dbReference type="EMBL" id="CAICTM010000596">
    <property type="protein sequence ID" value="CAB9513529.1"/>
    <property type="molecule type" value="Genomic_DNA"/>
</dbReference>
<dbReference type="AlphaFoldDB" id="A0A9N8E825"/>
<dbReference type="InterPro" id="IPR025724">
    <property type="entry name" value="GAG-pre-integrase_dom"/>
</dbReference>
<keyword evidence="3" id="KW-1185">Reference proteome</keyword>
<protein>
    <submittedName>
        <fullName evidence="2">Retrotransposon protein</fullName>
    </submittedName>
</protein>